<evidence type="ECO:0000256" key="5">
    <source>
        <dbReference type="ARBA" id="ARBA00023136"/>
    </source>
</evidence>
<organism evidence="7 8">
    <name type="scientific">Profundicola chukchiensis</name>
    <dbReference type="NCBI Taxonomy" id="2961959"/>
    <lineage>
        <taxon>Bacteria</taxon>
        <taxon>Pseudomonadati</taxon>
        <taxon>Bacteroidota</taxon>
        <taxon>Flavobacteriia</taxon>
        <taxon>Flavobacteriales</taxon>
        <taxon>Weeksellaceae</taxon>
        <taxon>Profundicola</taxon>
    </lineage>
</organism>
<keyword evidence="4 6" id="KW-1133">Transmembrane helix</keyword>
<dbReference type="PANTHER" id="PTHR30294">
    <property type="entry name" value="MEMBRANE COMPONENT OF ABC TRANSPORTER YHHJ-RELATED"/>
    <property type="match status" value="1"/>
</dbReference>
<gene>
    <name evidence="7" type="ORF">NMK71_11280</name>
</gene>
<dbReference type="RefSeq" id="WP_304415701.1">
    <property type="nucleotide sequence ID" value="NZ_JANAIE010000001.1"/>
</dbReference>
<keyword evidence="5 6" id="KW-0472">Membrane</keyword>
<feature type="transmembrane region" description="Helical" evidence="6">
    <location>
        <begin position="164"/>
        <end position="181"/>
    </location>
</feature>
<keyword evidence="2" id="KW-1003">Cell membrane</keyword>
<dbReference type="GO" id="GO:0140359">
    <property type="term" value="F:ABC-type transporter activity"/>
    <property type="evidence" value="ECO:0007669"/>
    <property type="project" value="InterPro"/>
</dbReference>
<dbReference type="AlphaFoldDB" id="A0A9X4RXS7"/>
<feature type="transmembrane region" description="Helical" evidence="6">
    <location>
        <begin position="100"/>
        <end position="120"/>
    </location>
</feature>
<evidence type="ECO:0000313" key="8">
    <source>
        <dbReference type="Proteomes" id="UP001152599"/>
    </source>
</evidence>
<name>A0A9X4RXS7_9FLAO</name>
<evidence type="ECO:0000256" key="4">
    <source>
        <dbReference type="ARBA" id="ARBA00022989"/>
    </source>
</evidence>
<dbReference type="InterPro" id="IPR051449">
    <property type="entry name" value="ABC-2_transporter_component"/>
</dbReference>
<evidence type="ECO:0000313" key="7">
    <source>
        <dbReference type="EMBL" id="MDG4946994.1"/>
    </source>
</evidence>
<feature type="transmembrane region" description="Helical" evidence="6">
    <location>
        <begin position="12"/>
        <end position="36"/>
    </location>
</feature>
<evidence type="ECO:0000256" key="2">
    <source>
        <dbReference type="ARBA" id="ARBA00022475"/>
    </source>
</evidence>
<keyword evidence="3 6" id="KW-0812">Transmembrane</keyword>
<reference evidence="7" key="1">
    <citation type="submission" date="2022-07" db="EMBL/GenBank/DDBJ databases">
        <title>Description and genome-wide analysis of Profundicola chukchiensis gen. nov., sp. nov., marine bacteria isolated from bottom sediments of the Chukchi Sea.</title>
        <authorList>
            <person name="Romanenko L."/>
            <person name="Otstavnykh N."/>
            <person name="Kurilenko V."/>
            <person name="Eremeev V."/>
            <person name="Velansky P."/>
            <person name="Mikhailov V."/>
            <person name="Isaeva M."/>
        </authorList>
    </citation>
    <scope>NUCLEOTIDE SEQUENCE</scope>
    <source>
        <strain evidence="7">KMM 9713</strain>
    </source>
</reference>
<feature type="transmembrane region" description="Helical" evidence="6">
    <location>
        <begin position="219"/>
        <end position="237"/>
    </location>
</feature>
<dbReference type="GO" id="GO:0005886">
    <property type="term" value="C:plasma membrane"/>
    <property type="evidence" value="ECO:0007669"/>
    <property type="project" value="UniProtKB-SubCell"/>
</dbReference>
<sequence>MFTIFKKEIRSFFCSPGAYIVASIFVLICSLFLWFFDNQYNIFNLGNASLSTFFFIAPWAMLFLVPALTMRQLSEEKQMGTLDWLMTQPIKIHHIIFGKFFSVLVLILFMLIPTLIYISSLQHFSIDGQADIGAIVSGYLGLFLLGTLFSAIGFAMSSITENQVVAYVASVFICFVLFYGFQGLASYNLLGNADYYMQQIGAEFHYNSFLKGIIDSRDVIYFLGFSGLFLYFTYFTLQQLQRQ</sequence>
<dbReference type="EMBL" id="JANCMU010000009">
    <property type="protein sequence ID" value="MDG4946994.1"/>
    <property type="molecule type" value="Genomic_DNA"/>
</dbReference>
<comment type="caution">
    <text evidence="7">The sequence shown here is derived from an EMBL/GenBank/DDBJ whole genome shotgun (WGS) entry which is preliminary data.</text>
</comment>
<evidence type="ECO:0000256" key="6">
    <source>
        <dbReference type="SAM" id="Phobius"/>
    </source>
</evidence>
<feature type="transmembrane region" description="Helical" evidence="6">
    <location>
        <begin position="132"/>
        <end position="152"/>
    </location>
</feature>
<dbReference type="PANTHER" id="PTHR30294:SF29">
    <property type="entry name" value="MULTIDRUG ABC TRANSPORTER PERMEASE YBHS-RELATED"/>
    <property type="match status" value="1"/>
</dbReference>
<feature type="transmembrane region" description="Helical" evidence="6">
    <location>
        <begin position="48"/>
        <end position="69"/>
    </location>
</feature>
<keyword evidence="8" id="KW-1185">Reference proteome</keyword>
<proteinExistence type="predicted"/>
<comment type="subcellular location">
    <subcellularLocation>
        <location evidence="1">Cell membrane</location>
        <topology evidence="1">Multi-pass membrane protein</topology>
    </subcellularLocation>
</comment>
<evidence type="ECO:0000256" key="1">
    <source>
        <dbReference type="ARBA" id="ARBA00004651"/>
    </source>
</evidence>
<protein>
    <submittedName>
        <fullName evidence="7">ABC transporter permease subunit</fullName>
    </submittedName>
</protein>
<dbReference type="Pfam" id="PF12679">
    <property type="entry name" value="ABC2_membrane_2"/>
    <property type="match status" value="1"/>
</dbReference>
<dbReference type="Proteomes" id="UP001152599">
    <property type="component" value="Unassembled WGS sequence"/>
</dbReference>
<evidence type="ECO:0000256" key="3">
    <source>
        <dbReference type="ARBA" id="ARBA00022692"/>
    </source>
</evidence>
<accession>A0A9X4RXS7</accession>